<comment type="caution">
    <text evidence="1">The sequence shown here is derived from an EMBL/GenBank/DDBJ whole genome shotgun (WGS) entry which is preliminary data.</text>
</comment>
<name>A0AAV4CE88_9GAST</name>
<sequence>MHILRALWTKEIEEPDVKSSYEYVLNPCERLDDTLKIAREELKKVQGRQKHYYDRMAKRRKFCVGKKVLVLLPTNSNKLLMQWKGPFGIVATVGINDYRINMGGK</sequence>
<evidence type="ECO:0000313" key="2">
    <source>
        <dbReference type="Proteomes" id="UP000735302"/>
    </source>
</evidence>
<gene>
    <name evidence="1" type="ORF">PoB_005555900</name>
</gene>
<dbReference type="Proteomes" id="UP000735302">
    <property type="component" value="Unassembled WGS sequence"/>
</dbReference>
<proteinExistence type="predicted"/>
<keyword evidence="2" id="KW-1185">Reference proteome</keyword>
<accession>A0AAV4CE88</accession>
<dbReference type="AlphaFoldDB" id="A0AAV4CE88"/>
<evidence type="ECO:0000313" key="1">
    <source>
        <dbReference type="EMBL" id="GFO29054.1"/>
    </source>
</evidence>
<organism evidence="1 2">
    <name type="scientific">Plakobranchus ocellatus</name>
    <dbReference type="NCBI Taxonomy" id="259542"/>
    <lineage>
        <taxon>Eukaryota</taxon>
        <taxon>Metazoa</taxon>
        <taxon>Spiralia</taxon>
        <taxon>Lophotrochozoa</taxon>
        <taxon>Mollusca</taxon>
        <taxon>Gastropoda</taxon>
        <taxon>Heterobranchia</taxon>
        <taxon>Euthyneura</taxon>
        <taxon>Panpulmonata</taxon>
        <taxon>Sacoglossa</taxon>
        <taxon>Placobranchoidea</taxon>
        <taxon>Plakobranchidae</taxon>
        <taxon>Plakobranchus</taxon>
    </lineage>
</organism>
<protein>
    <submittedName>
        <fullName evidence="1">Zinc finger protein</fullName>
    </submittedName>
</protein>
<reference evidence="1 2" key="1">
    <citation type="journal article" date="2021" name="Elife">
        <title>Chloroplast acquisition without the gene transfer in kleptoplastic sea slugs, Plakobranchus ocellatus.</title>
        <authorList>
            <person name="Maeda T."/>
            <person name="Takahashi S."/>
            <person name="Yoshida T."/>
            <person name="Shimamura S."/>
            <person name="Takaki Y."/>
            <person name="Nagai Y."/>
            <person name="Toyoda A."/>
            <person name="Suzuki Y."/>
            <person name="Arimoto A."/>
            <person name="Ishii H."/>
            <person name="Satoh N."/>
            <person name="Nishiyama T."/>
            <person name="Hasebe M."/>
            <person name="Maruyama T."/>
            <person name="Minagawa J."/>
            <person name="Obokata J."/>
            <person name="Shigenobu S."/>
        </authorList>
    </citation>
    <scope>NUCLEOTIDE SEQUENCE [LARGE SCALE GENOMIC DNA]</scope>
</reference>
<dbReference type="EMBL" id="BLXT01006119">
    <property type="protein sequence ID" value="GFO29054.1"/>
    <property type="molecule type" value="Genomic_DNA"/>
</dbReference>